<dbReference type="AlphaFoldDB" id="A0A7V4E3T5"/>
<gene>
    <name evidence="3" type="ORF">ENU66_00945</name>
</gene>
<protein>
    <submittedName>
        <fullName evidence="3">Right-handed parallel beta-helix repeat-containing protein</fullName>
    </submittedName>
</protein>
<dbReference type="InterPro" id="IPR006626">
    <property type="entry name" value="PbH1"/>
</dbReference>
<accession>A0A7V4E3T5</accession>
<feature type="domain" description="Right handed beta helix" evidence="2">
    <location>
        <begin position="516"/>
        <end position="652"/>
    </location>
</feature>
<dbReference type="InterPro" id="IPR011050">
    <property type="entry name" value="Pectin_lyase_fold/virulence"/>
</dbReference>
<reference evidence="3" key="1">
    <citation type="journal article" date="2020" name="mSystems">
        <title>Genome- and Community-Level Interaction Insights into Carbon Utilization and Element Cycling Functions of Hydrothermarchaeota in Hydrothermal Sediment.</title>
        <authorList>
            <person name="Zhou Z."/>
            <person name="Liu Y."/>
            <person name="Xu W."/>
            <person name="Pan J."/>
            <person name="Luo Z.H."/>
            <person name="Li M."/>
        </authorList>
    </citation>
    <scope>NUCLEOTIDE SEQUENCE [LARGE SCALE GENOMIC DNA]</scope>
    <source>
        <strain evidence="3">SpSt-69</strain>
    </source>
</reference>
<dbReference type="Pfam" id="PF13229">
    <property type="entry name" value="Beta_helix"/>
    <property type="match status" value="4"/>
</dbReference>
<dbReference type="InterPro" id="IPR012334">
    <property type="entry name" value="Pectin_lyas_fold"/>
</dbReference>
<dbReference type="EMBL" id="DTDJ01000011">
    <property type="protein sequence ID" value="HGL16900.1"/>
    <property type="molecule type" value="Genomic_DNA"/>
</dbReference>
<feature type="domain" description="Right handed beta helix" evidence="2">
    <location>
        <begin position="229"/>
        <end position="358"/>
    </location>
</feature>
<organism evidence="3">
    <name type="scientific">candidate division WOR-3 bacterium</name>
    <dbReference type="NCBI Taxonomy" id="2052148"/>
    <lineage>
        <taxon>Bacteria</taxon>
        <taxon>Bacteria division WOR-3</taxon>
    </lineage>
</organism>
<dbReference type="InterPro" id="IPR039448">
    <property type="entry name" value="Beta_helix"/>
</dbReference>
<name>A0A7V4E3T5_UNCW3</name>
<evidence type="ECO:0000259" key="2">
    <source>
        <dbReference type="Pfam" id="PF13229"/>
    </source>
</evidence>
<sequence>MDFYFDILLKIYKTHGELIFENPSIIKEELADYSNVERAKIYALASAIEEKIPLTLRDSGSLSEEDLNLIGKGFAEGTGIKEELAVWAVFTLDKLIRTIEEEPSLRRLKRKARKIEGSHVEIKEGLAKATVIKGGVANTFNYDGSLSFADFLETHLEEADELAVEISGDVEIERPITVQNKKMVLSGIEKATLYSEILPAFELIKSEFIVENLTLKHAKEPERTVGLIYATDSSVELNKVELYGSGLKVQSSKVFISKSKLIACKYIGIHAENSEIRVQNSDLQENGIDIFSPQMRFKGSKVLLKNCKVDKGNGAGIWADASELSLEKVVISGNYYYGVFVDGGSFLQMNNSRLIENGNSEDNYPQLKLVSSKASLKNCRILNGINNSGISIEDKSSIECEDLKVTGHYYNGIEVKDDSEILIRNGEIARNGNEDEDSPQLVFVSSKGYLKNVKVHGGIYNSGFLLDEGSKVEIVSSHIYRHFFNGITLRSGSEAVIADCEIRQNGNEHFHAPQLWSSSATLKVENSSIFDGIKNDGVYARSSNLTFENVAVHNHFRRALFVEANSNVTIKNSRIYSNNKGMDGEGQIEVKSSLLKLQDSEVDSSYNAAGIYATDISMVEISKSRISNNYSQGIWFSSNTTFNVSDCHISGNLGKDGMFPQVLITSSRGRFERTTITNGSRVSGMVVERSFIQMVECNITKNENFGLYVLSNSIADLTACEISGNGQENKDFAQIKVENSKLMLKSSKVISGVSNTGVSIMESSYAEMENTIVSQNPRHGIEVYYNSELRLMGGEVSNNGSENENFAQIWVGSSYAIIRDSIIHDGKGNMGIGVLKSYVELENCKIFGHRDEGISLAWYSGIKIKECQIYSNAMASNVAQLSVTSSNCVVRGTEIYESVAGDGVKADDGAIVELDNTKINKNKAYGLIVKNNSEIKMSGCEVTENNEIHKHGSQIYLDNSKGVIKNSRISKGVSGGGIKLSHTHLVEIYHSVISEHKGAGIEVVDNISRLKIVGVTTFKNEKGGLVYRNPYKVSTIDSNFEDGAFRKS</sequence>
<dbReference type="Gene3D" id="2.160.20.10">
    <property type="entry name" value="Single-stranded right-handed beta-helix, Pectin lyase-like"/>
    <property type="match status" value="4"/>
</dbReference>
<evidence type="ECO:0000313" key="3">
    <source>
        <dbReference type="EMBL" id="HGL16900.1"/>
    </source>
</evidence>
<dbReference type="SMART" id="SM00710">
    <property type="entry name" value="PbH1"/>
    <property type="match status" value="18"/>
</dbReference>
<dbReference type="SUPFAM" id="SSF51126">
    <property type="entry name" value="Pectin lyase-like"/>
    <property type="match status" value="4"/>
</dbReference>
<evidence type="ECO:0000256" key="1">
    <source>
        <dbReference type="ARBA" id="ARBA00022737"/>
    </source>
</evidence>
<feature type="domain" description="Right handed beta helix" evidence="2">
    <location>
        <begin position="662"/>
        <end position="800"/>
    </location>
</feature>
<keyword evidence="1" id="KW-0677">Repeat</keyword>
<dbReference type="PANTHER" id="PTHR22990:SF15">
    <property type="entry name" value="F-BOX ONLY PROTEIN 10"/>
    <property type="match status" value="1"/>
</dbReference>
<proteinExistence type="predicted"/>
<feature type="domain" description="Right handed beta helix" evidence="2">
    <location>
        <begin position="884"/>
        <end position="1029"/>
    </location>
</feature>
<dbReference type="InterPro" id="IPR051550">
    <property type="entry name" value="SCF-Subunits/Alg-Epimerases"/>
</dbReference>
<dbReference type="PANTHER" id="PTHR22990">
    <property type="entry name" value="F-BOX ONLY PROTEIN"/>
    <property type="match status" value="1"/>
</dbReference>
<comment type="caution">
    <text evidence="3">The sequence shown here is derived from an EMBL/GenBank/DDBJ whole genome shotgun (WGS) entry which is preliminary data.</text>
</comment>